<organism evidence="1 2">
    <name type="scientific">Paenibacillus polymyxa</name>
    <name type="common">Bacillus polymyxa</name>
    <dbReference type="NCBI Taxonomy" id="1406"/>
    <lineage>
        <taxon>Bacteria</taxon>
        <taxon>Bacillati</taxon>
        <taxon>Bacillota</taxon>
        <taxon>Bacilli</taxon>
        <taxon>Bacillales</taxon>
        <taxon>Paenibacillaceae</taxon>
        <taxon>Paenibacillus</taxon>
    </lineage>
</organism>
<gene>
    <name evidence="1" type="ORF">JDW19_22755</name>
</gene>
<name>A0A8I1J540_PAEPO</name>
<dbReference type="RefSeq" id="WP_165149821.1">
    <property type="nucleotide sequence ID" value="NZ_JAEHFQ010000016.1"/>
</dbReference>
<dbReference type="EMBL" id="JAEHFQ010000016">
    <property type="protein sequence ID" value="MBM0635925.1"/>
    <property type="molecule type" value="Genomic_DNA"/>
</dbReference>
<evidence type="ECO:0000313" key="1">
    <source>
        <dbReference type="EMBL" id="MBM0635925.1"/>
    </source>
</evidence>
<evidence type="ECO:0000313" key="2">
    <source>
        <dbReference type="Proteomes" id="UP000650605"/>
    </source>
</evidence>
<dbReference type="Proteomes" id="UP000650605">
    <property type="component" value="Unassembled WGS sequence"/>
</dbReference>
<reference evidence="1" key="1">
    <citation type="submission" date="2020-12" db="EMBL/GenBank/DDBJ databases">
        <title>Paenibacillus polymyxa LMG 27872: a double-edged sword.</title>
        <authorList>
            <person name="Langendries S."/>
            <person name="Garcia Mendez S."/>
            <person name="Beirinckx S."/>
            <person name="Viaene T."/>
            <person name="Baeyen S."/>
            <person name="Goeminne G."/>
            <person name="Willems A."/>
            <person name="Debode J."/>
            <person name="Goormachtig S."/>
        </authorList>
    </citation>
    <scope>NUCLEOTIDE SEQUENCE</scope>
    <source>
        <strain evidence="1">LMG 27872</strain>
    </source>
</reference>
<comment type="caution">
    <text evidence="1">The sequence shown here is derived from an EMBL/GenBank/DDBJ whole genome shotgun (WGS) entry which is preliminary data.</text>
</comment>
<dbReference type="AlphaFoldDB" id="A0A8I1J540"/>
<protein>
    <submittedName>
        <fullName evidence="1">Uncharacterized protein</fullName>
    </submittedName>
</protein>
<sequence>MINDDFVQVPSFEDMIYMNHNARCFMAIEIENFVSHKHIMGGAINASALGRIGVVMPWSQEKLRSFVRFVRYLHYLRYARKNTFDTSNLLIVTKEQMETAIQNRIDNVR</sequence>
<proteinExistence type="predicted"/>
<accession>A0A8I1J540</accession>